<sequence length="391" mass="40914">MSFIWGTGRDLANGAVRFVTRRTAFAIAVLVACGSSALALTAGVMIGRVWPQSDAAAQSGDSRVRRDYTIAELGKLNAAIEQMQPRLMRLASQVATLHDFETRLKTIKTLPRPVFASPALSASDLLGDDVIVDGAGKKADRARAMKGAGKTGGAVSGRDAMGRGTASEVRAKAGEGSDDNPASPGEPGETKNDKASDAAVMTGEGGPSLPPRRCDELTSERTRDAVAIHQQIGCLVATLAALEQETTMHVANWESFPGRLPVDGAHFGSPFGNRVDPFTRHLSFHPGVDLVAMAGTPILSAAGGRVIHAGPEGGYGNAIEIDHGNGLITRYGHASRLVVQEGDLVLPRQHIADVGSTGRSTGPHLHFEVLVNGAPVDPADYLALFMEPSHG</sequence>
<reference evidence="1" key="1">
    <citation type="submission" date="2024-07" db="EMBL/GenBank/DDBJ databases">
        <title>A survey of Mimosa microsymbionts across Brazilian biomes reveals a high diversity of Paraburkholderia nodulating endemic species, but also that Cupriavidus is common as a symbiont of widespread species.</title>
        <authorList>
            <person name="Rouws L."/>
            <person name="Barauna A."/>
            <person name="Beukes C."/>
            <person name="Rouws J.R.C."/>
            <person name="De Faria S.M."/>
            <person name="Gross E."/>
            <person name="Bueno Dos Reis Junior F."/>
            <person name="Simon M.F."/>
            <person name="Maluk M."/>
            <person name="Odee D.W."/>
            <person name="Kenicer G."/>
            <person name="Young J.P.W."/>
            <person name="Reis V.M."/>
            <person name="Zilli J."/>
            <person name="James E.K."/>
        </authorList>
    </citation>
    <scope>NUCLEOTIDE SEQUENCE</scope>
    <source>
        <strain evidence="1">EG181B</strain>
    </source>
</reference>
<organism evidence="1 2">
    <name type="scientific">Paraburkholderia phymatum</name>
    <dbReference type="NCBI Taxonomy" id="148447"/>
    <lineage>
        <taxon>Bacteria</taxon>
        <taxon>Pseudomonadati</taxon>
        <taxon>Pseudomonadota</taxon>
        <taxon>Betaproteobacteria</taxon>
        <taxon>Burkholderiales</taxon>
        <taxon>Burkholderiaceae</taxon>
        <taxon>Paraburkholderia</taxon>
    </lineage>
</organism>
<gene>
    <name evidence="1" type="ORF">AB4Y32_24225</name>
</gene>
<keyword evidence="1" id="KW-0378">Hydrolase</keyword>
<comment type="caution">
    <text evidence="1">The sequence shown here is derived from an EMBL/GenBank/DDBJ whole genome shotgun (WGS) entry which is preliminary data.</text>
</comment>
<protein>
    <submittedName>
        <fullName evidence="1">M23 family metallopeptidase</fullName>
        <ecNumber evidence="1">3.4.24.-</ecNumber>
    </submittedName>
</protein>
<dbReference type="Proteomes" id="UP001558850">
    <property type="component" value="Unassembled WGS sequence"/>
</dbReference>
<keyword evidence="2" id="KW-1185">Reference proteome</keyword>
<evidence type="ECO:0000313" key="2">
    <source>
        <dbReference type="Proteomes" id="UP001558850"/>
    </source>
</evidence>
<dbReference type="EMBL" id="JBFRCH010000016">
    <property type="protein sequence ID" value="MEX3934858.1"/>
    <property type="molecule type" value="Genomic_DNA"/>
</dbReference>
<accession>A0ACC6U5A8</accession>
<name>A0ACC6U5A8_9BURK</name>
<proteinExistence type="predicted"/>
<dbReference type="EC" id="3.4.24.-" evidence="1"/>
<evidence type="ECO:0000313" key="1">
    <source>
        <dbReference type="EMBL" id="MEX3934858.1"/>
    </source>
</evidence>